<dbReference type="PROSITE" id="PS00455">
    <property type="entry name" value="AMP_BINDING"/>
    <property type="match status" value="1"/>
</dbReference>
<sequence>MPTGAAVGDVMPHLRDALDGSGPAWLPVPTGDRRESHRLSNALRPGEPIEDDVALVVTTSGTTGVPKGTMLSSAALRASGDATHARLGGPGQWLLALPTHHIAGIQVLLRSILSGSEPVVLDVTDGFLPGGLATAVSGMTGPRRYTSLVPTQLIKALDEPAAAEALADLDAVLVGGAATPRPVLERAHAAGINVVRTYGMSETCGGCVYDGVPLDGALVRIEDGRVLLGGAMLAKGYRGLPDHPAFVEPGWFRTEDAGTYEDGVLTVTGRLDEAISTGGLLVIPQVVEAVLATHPAISECVVLGLPDERLGQRVAVAVVPTPGSVPTLDELREHVIADLDPIAAPRELAVVDEIPMRGPGKPDRMKLREHLLADTTH</sequence>
<dbReference type="PANTHER" id="PTHR43767">
    <property type="entry name" value="LONG-CHAIN-FATTY-ACID--COA LIGASE"/>
    <property type="match status" value="1"/>
</dbReference>
<dbReference type="AlphaFoldDB" id="A0A161XC81"/>
<dbReference type="Gene3D" id="3.30.300.30">
    <property type="match status" value="1"/>
</dbReference>
<feature type="domain" description="AMP-binding enzyme C-terminal" evidence="2">
    <location>
        <begin position="287"/>
        <end position="361"/>
    </location>
</feature>
<organism evidence="3 4">
    <name type="scientific">Nocardia terpenica</name>
    <dbReference type="NCBI Taxonomy" id="455432"/>
    <lineage>
        <taxon>Bacteria</taxon>
        <taxon>Bacillati</taxon>
        <taxon>Actinomycetota</taxon>
        <taxon>Actinomycetes</taxon>
        <taxon>Mycobacteriales</taxon>
        <taxon>Nocardiaceae</taxon>
        <taxon>Nocardia</taxon>
    </lineage>
</organism>
<dbReference type="GO" id="GO:0016878">
    <property type="term" value="F:acid-thiol ligase activity"/>
    <property type="evidence" value="ECO:0007669"/>
    <property type="project" value="UniProtKB-ARBA"/>
</dbReference>
<dbReference type="RefSeq" id="WP_067594419.1">
    <property type="nucleotide sequence ID" value="NZ_JABMCZ010000003.1"/>
</dbReference>
<dbReference type="InterPro" id="IPR050237">
    <property type="entry name" value="ATP-dep_AMP-bd_enzyme"/>
</dbReference>
<evidence type="ECO:0000313" key="4">
    <source>
        <dbReference type="Proteomes" id="UP000076512"/>
    </source>
</evidence>
<name>A0A161XC81_9NOCA</name>
<dbReference type="InterPro" id="IPR000873">
    <property type="entry name" value="AMP-dep_synth/lig_dom"/>
</dbReference>
<dbReference type="EMBL" id="LWGR01000013">
    <property type="protein sequence ID" value="KZM70798.1"/>
    <property type="molecule type" value="Genomic_DNA"/>
</dbReference>
<accession>A0A161XC81</accession>
<dbReference type="OrthoDB" id="9803968at2"/>
<feature type="domain" description="AMP-dependent synthetase/ligase" evidence="1">
    <location>
        <begin position="44"/>
        <end position="215"/>
    </location>
</feature>
<keyword evidence="4" id="KW-1185">Reference proteome</keyword>
<dbReference type="Proteomes" id="UP000076512">
    <property type="component" value="Unassembled WGS sequence"/>
</dbReference>
<evidence type="ECO:0000259" key="1">
    <source>
        <dbReference type="Pfam" id="PF00501"/>
    </source>
</evidence>
<gene>
    <name evidence="3" type="ORF">AWN90_40305</name>
</gene>
<proteinExistence type="predicted"/>
<dbReference type="NCBIfam" id="NF005877">
    <property type="entry name" value="PRK07824.1"/>
    <property type="match status" value="1"/>
</dbReference>
<reference evidence="3 4" key="1">
    <citation type="submission" date="2016-04" db="EMBL/GenBank/DDBJ databases">
        <authorList>
            <person name="Evans L.H."/>
            <person name="Alamgir A."/>
            <person name="Owens N."/>
            <person name="Weber N.D."/>
            <person name="Virtaneva K."/>
            <person name="Barbian K."/>
            <person name="Babar A."/>
            <person name="Rosenke K."/>
        </authorList>
    </citation>
    <scope>NUCLEOTIDE SEQUENCE [LARGE SCALE GENOMIC DNA]</scope>
    <source>
        <strain evidence="3 4">IFM 0406</strain>
    </source>
</reference>
<protein>
    <submittedName>
        <fullName evidence="3">O-succinylbenzoic acid--CoA ligase</fullName>
    </submittedName>
</protein>
<evidence type="ECO:0000313" key="3">
    <source>
        <dbReference type="EMBL" id="KZM70798.1"/>
    </source>
</evidence>
<dbReference type="InterPro" id="IPR042099">
    <property type="entry name" value="ANL_N_sf"/>
</dbReference>
<dbReference type="SUPFAM" id="SSF56801">
    <property type="entry name" value="Acetyl-CoA synthetase-like"/>
    <property type="match status" value="1"/>
</dbReference>
<dbReference type="InterPro" id="IPR045851">
    <property type="entry name" value="AMP-bd_C_sf"/>
</dbReference>
<comment type="caution">
    <text evidence="3">The sequence shown here is derived from an EMBL/GenBank/DDBJ whole genome shotgun (WGS) entry which is preliminary data.</text>
</comment>
<dbReference type="PANTHER" id="PTHR43767:SF1">
    <property type="entry name" value="NONRIBOSOMAL PEPTIDE SYNTHASE PES1 (EUROFUNG)-RELATED"/>
    <property type="match status" value="1"/>
</dbReference>
<dbReference type="Gene3D" id="3.40.50.12780">
    <property type="entry name" value="N-terminal domain of ligase-like"/>
    <property type="match status" value="1"/>
</dbReference>
<evidence type="ECO:0000259" key="2">
    <source>
        <dbReference type="Pfam" id="PF13193"/>
    </source>
</evidence>
<dbReference type="InterPro" id="IPR020845">
    <property type="entry name" value="AMP-binding_CS"/>
</dbReference>
<keyword evidence="3" id="KW-0436">Ligase</keyword>
<dbReference type="Pfam" id="PF00501">
    <property type="entry name" value="AMP-binding"/>
    <property type="match status" value="1"/>
</dbReference>
<dbReference type="InterPro" id="IPR025110">
    <property type="entry name" value="AMP-bd_C"/>
</dbReference>
<dbReference type="STRING" id="455432.AWN90_40305"/>
<dbReference type="Pfam" id="PF13193">
    <property type="entry name" value="AMP-binding_C"/>
    <property type="match status" value="1"/>
</dbReference>